<sequence length="83" mass="9441">MMTRERDQRFDVVAGLNPRPLWVDKRRYDIPATSRAVFPSGERLAYLLDAAGRVYVLTESGDVECPPELAERLRAEFFPDSPG</sequence>
<name>A0ABP7FNK8_9MICO</name>
<evidence type="ECO:0000313" key="1">
    <source>
        <dbReference type="EMBL" id="GAA3743905.1"/>
    </source>
</evidence>
<comment type="caution">
    <text evidence="1">The sequence shown here is derived from an EMBL/GenBank/DDBJ whole genome shotgun (WGS) entry which is preliminary data.</text>
</comment>
<organism evidence="1 2">
    <name type="scientific">Leifsonella bigeumensis</name>
    <dbReference type="NCBI Taxonomy" id="433643"/>
    <lineage>
        <taxon>Bacteria</taxon>
        <taxon>Bacillati</taxon>
        <taxon>Actinomycetota</taxon>
        <taxon>Actinomycetes</taxon>
        <taxon>Micrococcales</taxon>
        <taxon>Microbacteriaceae</taxon>
        <taxon>Leifsonella</taxon>
    </lineage>
</organism>
<reference evidence="2" key="1">
    <citation type="journal article" date="2019" name="Int. J. Syst. Evol. Microbiol.">
        <title>The Global Catalogue of Microorganisms (GCM) 10K type strain sequencing project: providing services to taxonomists for standard genome sequencing and annotation.</title>
        <authorList>
            <consortium name="The Broad Institute Genomics Platform"/>
            <consortium name="The Broad Institute Genome Sequencing Center for Infectious Disease"/>
            <person name="Wu L."/>
            <person name="Ma J."/>
        </authorList>
    </citation>
    <scope>NUCLEOTIDE SEQUENCE [LARGE SCALE GENOMIC DNA]</scope>
    <source>
        <strain evidence="2">JCM 16949</strain>
    </source>
</reference>
<gene>
    <name evidence="1" type="ORF">GCM10022239_19160</name>
</gene>
<accession>A0ABP7FNK8</accession>
<dbReference type="Proteomes" id="UP001501004">
    <property type="component" value="Unassembled WGS sequence"/>
</dbReference>
<proteinExistence type="predicted"/>
<protein>
    <submittedName>
        <fullName evidence="1">Uncharacterized protein</fullName>
    </submittedName>
</protein>
<dbReference type="EMBL" id="BAABAE010000003">
    <property type="protein sequence ID" value="GAA3743905.1"/>
    <property type="molecule type" value="Genomic_DNA"/>
</dbReference>
<keyword evidence="2" id="KW-1185">Reference proteome</keyword>
<evidence type="ECO:0000313" key="2">
    <source>
        <dbReference type="Proteomes" id="UP001501004"/>
    </source>
</evidence>